<feature type="domain" description="N-acetyltransferase" evidence="1">
    <location>
        <begin position="4"/>
        <end position="148"/>
    </location>
</feature>
<dbReference type="Pfam" id="PF18014">
    <property type="entry name" value="Acetyltransf_18"/>
    <property type="match status" value="1"/>
</dbReference>
<sequence length="284" mass="30888">METYQLQRLTPDFLPRLIALSKRVDWNYSERTVRTAFRAGPIYGHTTPQGELLSSAAIFPYGQTLAWLGMVIVHPDHQRRGLGRAVVQQCIDQVQSPQRAIKLIATAEGAQLYSRLGFQTVGINRKFLCDSSIASPEPTGRYQVQPLRQSDLATVVALDEAAIGAERSAFLAAHITYAQQAVLLRDSSGIAVGYALSVPATGMLVIGPVVAPDTEAALLMVHELCKTHRGTLRIDVPQPLEPFCRGLARHGFQLADEPPIMAYNAAALPEPSKTLFAIASQAYG</sequence>
<dbReference type="Gene3D" id="3.40.630.30">
    <property type="match status" value="1"/>
</dbReference>
<dbReference type="InterPro" id="IPR016181">
    <property type="entry name" value="Acyl_CoA_acyltransferase"/>
</dbReference>
<dbReference type="Gene3D" id="3.40.630.90">
    <property type="match status" value="1"/>
</dbReference>
<evidence type="ECO:0000313" key="2">
    <source>
        <dbReference type="EMBL" id="PZW28013.1"/>
    </source>
</evidence>
<evidence type="ECO:0000313" key="3">
    <source>
        <dbReference type="Proteomes" id="UP000248806"/>
    </source>
</evidence>
<dbReference type="Pfam" id="PF13508">
    <property type="entry name" value="Acetyltransf_7"/>
    <property type="match status" value="1"/>
</dbReference>
<keyword evidence="2" id="KW-0808">Transferase</keyword>
<comment type="caution">
    <text evidence="2">The sequence shown here is derived from an EMBL/GenBank/DDBJ whole genome shotgun (WGS) entry which is preliminary data.</text>
</comment>
<dbReference type="PANTHER" id="PTHR47237:SF2">
    <property type="entry name" value="BLL4206 PROTEIN"/>
    <property type="match status" value="1"/>
</dbReference>
<dbReference type="GO" id="GO:0016747">
    <property type="term" value="F:acyltransferase activity, transferring groups other than amino-acyl groups"/>
    <property type="evidence" value="ECO:0007669"/>
    <property type="project" value="InterPro"/>
</dbReference>
<accession>A0A326U4S4</accession>
<dbReference type="AlphaFoldDB" id="A0A326U4S4"/>
<dbReference type="InterPro" id="IPR000182">
    <property type="entry name" value="GNAT_dom"/>
</dbReference>
<evidence type="ECO:0000259" key="1">
    <source>
        <dbReference type="PROSITE" id="PS51186"/>
    </source>
</evidence>
<dbReference type="RefSeq" id="WP_111323756.1">
    <property type="nucleotide sequence ID" value="NZ_BIFX01000003.1"/>
</dbReference>
<dbReference type="PROSITE" id="PS51186">
    <property type="entry name" value="GNAT"/>
    <property type="match status" value="1"/>
</dbReference>
<dbReference type="Proteomes" id="UP000248806">
    <property type="component" value="Unassembled WGS sequence"/>
</dbReference>
<protein>
    <submittedName>
        <fullName evidence="2">Acetyltransferase (GNAT) family protein</fullName>
    </submittedName>
</protein>
<dbReference type="InterPro" id="IPR052729">
    <property type="entry name" value="Acyl/Acetyltrans_Enzymes"/>
</dbReference>
<organism evidence="2 3">
    <name type="scientific">Thermosporothrix hazakensis</name>
    <dbReference type="NCBI Taxonomy" id="644383"/>
    <lineage>
        <taxon>Bacteria</taxon>
        <taxon>Bacillati</taxon>
        <taxon>Chloroflexota</taxon>
        <taxon>Ktedonobacteria</taxon>
        <taxon>Ktedonobacterales</taxon>
        <taxon>Thermosporotrichaceae</taxon>
        <taxon>Thermosporothrix</taxon>
    </lineage>
</organism>
<dbReference type="CDD" id="cd04301">
    <property type="entry name" value="NAT_SF"/>
    <property type="match status" value="1"/>
</dbReference>
<name>A0A326U4S4_THEHA</name>
<proteinExistence type="predicted"/>
<dbReference type="SUPFAM" id="SSF55729">
    <property type="entry name" value="Acyl-CoA N-acyltransferases (Nat)"/>
    <property type="match status" value="1"/>
</dbReference>
<dbReference type="InterPro" id="IPR041496">
    <property type="entry name" value="YitH/HolE_GNAT"/>
</dbReference>
<dbReference type="OrthoDB" id="9793138at2"/>
<dbReference type="PANTHER" id="PTHR47237">
    <property type="entry name" value="SLL0310 PROTEIN"/>
    <property type="match status" value="1"/>
</dbReference>
<gene>
    <name evidence="2" type="ORF">EI42_03391</name>
</gene>
<keyword evidence="3" id="KW-1185">Reference proteome</keyword>
<dbReference type="EMBL" id="QKUF01000011">
    <property type="protein sequence ID" value="PZW28013.1"/>
    <property type="molecule type" value="Genomic_DNA"/>
</dbReference>
<reference evidence="2 3" key="1">
    <citation type="submission" date="2018-06" db="EMBL/GenBank/DDBJ databases">
        <title>Genomic Encyclopedia of Archaeal and Bacterial Type Strains, Phase II (KMG-II): from individual species to whole genera.</title>
        <authorList>
            <person name="Goeker M."/>
        </authorList>
    </citation>
    <scope>NUCLEOTIDE SEQUENCE [LARGE SCALE GENOMIC DNA]</scope>
    <source>
        <strain evidence="2 3">ATCC BAA-1881</strain>
    </source>
</reference>